<evidence type="ECO:0000313" key="3">
    <source>
        <dbReference type="Proteomes" id="UP000054270"/>
    </source>
</evidence>
<evidence type="ECO:0000313" key="2">
    <source>
        <dbReference type="EMBL" id="KJA24330.1"/>
    </source>
</evidence>
<gene>
    <name evidence="2" type="ORF">HYPSUDRAFT_200558</name>
</gene>
<proteinExistence type="predicted"/>
<dbReference type="AlphaFoldDB" id="A0A0D2PY37"/>
<keyword evidence="3" id="KW-1185">Reference proteome</keyword>
<evidence type="ECO:0000256" key="1">
    <source>
        <dbReference type="SAM" id="MobiDB-lite"/>
    </source>
</evidence>
<sequence>MASQEPNSHLALFLRGFKQVGIDIQTAIYNNFKPMEKEMWEHIKDLQDAHELECAEMHQAMMALDDRLHTIEDHLIILEKGRTQFCVDHQTNMQRLDERQTLCHDLAYSTFFRHLEGYQGVMDQWSSCIARVEAHLNLPIGRSADYRLGSPEAINPQALEQAKSEALIHDKDEEELLCKMKEFITFAKGKGRAVDEGEDEGSGHAEPPTPGLSTLQEPP</sequence>
<feature type="region of interest" description="Disordered" evidence="1">
    <location>
        <begin position="189"/>
        <end position="219"/>
    </location>
</feature>
<dbReference type="Proteomes" id="UP000054270">
    <property type="component" value="Unassembled WGS sequence"/>
</dbReference>
<name>A0A0D2PY37_HYPSF</name>
<organism evidence="2 3">
    <name type="scientific">Hypholoma sublateritium (strain FD-334 SS-4)</name>
    <dbReference type="NCBI Taxonomy" id="945553"/>
    <lineage>
        <taxon>Eukaryota</taxon>
        <taxon>Fungi</taxon>
        <taxon>Dikarya</taxon>
        <taxon>Basidiomycota</taxon>
        <taxon>Agaricomycotina</taxon>
        <taxon>Agaricomycetes</taxon>
        <taxon>Agaricomycetidae</taxon>
        <taxon>Agaricales</taxon>
        <taxon>Agaricineae</taxon>
        <taxon>Strophariaceae</taxon>
        <taxon>Hypholoma</taxon>
    </lineage>
</organism>
<reference evidence="3" key="1">
    <citation type="submission" date="2014-04" db="EMBL/GenBank/DDBJ databases">
        <title>Evolutionary Origins and Diversification of the Mycorrhizal Mutualists.</title>
        <authorList>
            <consortium name="DOE Joint Genome Institute"/>
            <consortium name="Mycorrhizal Genomics Consortium"/>
            <person name="Kohler A."/>
            <person name="Kuo A."/>
            <person name="Nagy L.G."/>
            <person name="Floudas D."/>
            <person name="Copeland A."/>
            <person name="Barry K.W."/>
            <person name="Cichocki N."/>
            <person name="Veneault-Fourrey C."/>
            <person name="LaButti K."/>
            <person name="Lindquist E.A."/>
            <person name="Lipzen A."/>
            <person name="Lundell T."/>
            <person name="Morin E."/>
            <person name="Murat C."/>
            <person name="Riley R."/>
            <person name="Ohm R."/>
            <person name="Sun H."/>
            <person name="Tunlid A."/>
            <person name="Henrissat B."/>
            <person name="Grigoriev I.V."/>
            <person name="Hibbett D.S."/>
            <person name="Martin F."/>
        </authorList>
    </citation>
    <scope>NUCLEOTIDE SEQUENCE [LARGE SCALE GENOMIC DNA]</scope>
    <source>
        <strain evidence="3">FD-334 SS-4</strain>
    </source>
</reference>
<dbReference type="EMBL" id="KN817537">
    <property type="protein sequence ID" value="KJA24330.1"/>
    <property type="molecule type" value="Genomic_DNA"/>
</dbReference>
<accession>A0A0D2PY37</accession>
<protein>
    <submittedName>
        <fullName evidence="2">Uncharacterized protein</fullName>
    </submittedName>
</protein>